<dbReference type="InterPro" id="IPR005883">
    <property type="entry name" value="PilM"/>
</dbReference>
<protein>
    <recommendedName>
        <fullName evidence="3">SHS2 domain-containing protein</fullName>
    </recommendedName>
</protein>
<accession>A0A1F6DZ20</accession>
<dbReference type="CDD" id="cd24049">
    <property type="entry name" value="ASKHA_NBD_PilM"/>
    <property type="match status" value="1"/>
</dbReference>
<name>A0A1F6DZ20_9BACT</name>
<gene>
    <name evidence="1" type="ORF">A3D71_02855</name>
</gene>
<reference evidence="1 2" key="1">
    <citation type="journal article" date="2016" name="Nat. Commun.">
        <title>Thousands of microbial genomes shed light on interconnected biogeochemical processes in an aquifer system.</title>
        <authorList>
            <person name="Anantharaman K."/>
            <person name="Brown C.T."/>
            <person name="Hug L.A."/>
            <person name="Sharon I."/>
            <person name="Castelle C.J."/>
            <person name="Probst A.J."/>
            <person name="Thomas B.C."/>
            <person name="Singh A."/>
            <person name="Wilkins M.J."/>
            <person name="Karaoz U."/>
            <person name="Brodie E.L."/>
            <person name="Williams K.H."/>
            <person name="Hubbard S.S."/>
            <person name="Banfield J.F."/>
        </authorList>
    </citation>
    <scope>NUCLEOTIDE SEQUENCE [LARGE SCALE GENOMIC DNA]</scope>
</reference>
<sequence length="394" mass="42643">MGSFPVSFFPGKSTRAVSDTLARWFPMPHALLPRAAGIDISDASIKWLVLDEGSEGMRVHSYGQELLEEGIVVNGIVKDPSRLADALARAKGYLKGIDCAHAALPEEAAYVFSMHVPEGYRREQILRMIEFELEGRVPIAPAAAVYDFNVILRHNDGVGEEIGVAVFPRELAEAYVEAFSAAGIRLLSLEVEAGSIARAVSSGHADEPITLLVDFGRARTGFAVLKRGIPIFTSTVSVGGEVMTRAVMKELSLSAEEAEAFKDNQGLLVDRADKRAEKAPGIEALSSAASALADEVVRHYHYWDTRRDEHGERMTPIARVFLVGGTSNLRGLADYIAARVQAPTVRPDIWQNVCSFDDYIPPIDRPTSLQFATAVGLALRGLPARSGGTSRTGI</sequence>
<dbReference type="EMBL" id="MFLK01000003">
    <property type="protein sequence ID" value="OGG66530.1"/>
    <property type="molecule type" value="Genomic_DNA"/>
</dbReference>
<dbReference type="PIRSF" id="PIRSF019169">
    <property type="entry name" value="PilM"/>
    <property type="match status" value="1"/>
</dbReference>
<dbReference type="PANTHER" id="PTHR32432">
    <property type="entry name" value="CELL DIVISION PROTEIN FTSA-RELATED"/>
    <property type="match status" value="1"/>
</dbReference>
<dbReference type="InterPro" id="IPR043129">
    <property type="entry name" value="ATPase_NBD"/>
</dbReference>
<dbReference type="AlphaFoldDB" id="A0A1F6DZ20"/>
<dbReference type="STRING" id="1798497.A3D71_02855"/>
<dbReference type="SUPFAM" id="SSF53067">
    <property type="entry name" value="Actin-like ATPase domain"/>
    <property type="match status" value="2"/>
</dbReference>
<organism evidence="1 2">
    <name type="scientific">Candidatus Kaiserbacteria bacterium RIFCSPHIGHO2_02_FULL_55_20</name>
    <dbReference type="NCBI Taxonomy" id="1798497"/>
    <lineage>
        <taxon>Bacteria</taxon>
        <taxon>Candidatus Kaiseribacteriota</taxon>
    </lineage>
</organism>
<dbReference type="Gene3D" id="3.30.1490.300">
    <property type="match status" value="1"/>
</dbReference>
<dbReference type="PANTHER" id="PTHR32432:SF3">
    <property type="entry name" value="ETHANOLAMINE UTILIZATION PROTEIN EUTJ"/>
    <property type="match status" value="1"/>
</dbReference>
<evidence type="ECO:0000313" key="2">
    <source>
        <dbReference type="Proteomes" id="UP000177652"/>
    </source>
</evidence>
<proteinExistence type="predicted"/>
<evidence type="ECO:0008006" key="3">
    <source>
        <dbReference type="Google" id="ProtNLM"/>
    </source>
</evidence>
<dbReference type="InterPro" id="IPR050696">
    <property type="entry name" value="FtsA/MreB"/>
</dbReference>
<evidence type="ECO:0000313" key="1">
    <source>
        <dbReference type="EMBL" id="OGG66530.1"/>
    </source>
</evidence>
<dbReference type="Pfam" id="PF11104">
    <property type="entry name" value="PilM_2"/>
    <property type="match status" value="1"/>
</dbReference>
<dbReference type="Gene3D" id="3.30.420.40">
    <property type="match status" value="2"/>
</dbReference>
<comment type="caution">
    <text evidence="1">The sequence shown here is derived from an EMBL/GenBank/DDBJ whole genome shotgun (WGS) entry which is preliminary data.</text>
</comment>
<dbReference type="Proteomes" id="UP000177652">
    <property type="component" value="Unassembled WGS sequence"/>
</dbReference>